<comment type="subcellular location">
    <subcellularLocation>
        <location evidence="1 9">Cytoplasm</location>
    </subcellularLocation>
</comment>
<dbReference type="GO" id="GO:0005737">
    <property type="term" value="C:cytoplasm"/>
    <property type="evidence" value="ECO:0007669"/>
    <property type="project" value="UniProtKB-SubCell"/>
</dbReference>
<dbReference type="SMART" id="SM00448">
    <property type="entry name" value="REC"/>
    <property type="match status" value="1"/>
</dbReference>
<dbReference type="PIRSF" id="PIRSF006171">
    <property type="entry name" value="RR_citrat_malat"/>
    <property type="match status" value="1"/>
</dbReference>
<reference evidence="12 13" key="1">
    <citation type="submission" date="2018-06" db="EMBL/GenBank/DDBJ databases">
        <title>Paenibacillus montanisoli sp. nov., isolated from mountain area soil.</title>
        <authorList>
            <person name="Wu M."/>
        </authorList>
    </citation>
    <scope>NUCLEOTIDE SEQUENCE [LARGE SCALE GENOMIC DNA]</scope>
    <source>
        <strain evidence="12 13">RA17</strain>
    </source>
</reference>
<dbReference type="InterPro" id="IPR051271">
    <property type="entry name" value="2C-system_Tx_regulators"/>
</dbReference>
<keyword evidence="7 9" id="KW-0010">Activator</keyword>
<dbReference type="AlphaFoldDB" id="A0A328UA23"/>
<evidence type="ECO:0000256" key="2">
    <source>
        <dbReference type="ARBA" id="ARBA00022490"/>
    </source>
</evidence>
<dbReference type="Proteomes" id="UP000249260">
    <property type="component" value="Unassembled WGS sequence"/>
</dbReference>
<dbReference type="SUPFAM" id="SSF52172">
    <property type="entry name" value="CheY-like"/>
    <property type="match status" value="1"/>
</dbReference>
<keyword evidence="6 9" id="KW-0238">DNA-binding</keyword>
<dbReference type="InterPro" id="IPR024187">
    <property type="entry name" value="Sig_transdc_resp-reg_cit/mal"/>
</dbReference>
<evidence type="ECO:0000256" key="7">
    <source>
        <dbReference type="ARBA" id="ARBA00023159"/>
    </source>
</evidence>
<keyword evidence="2 9" id="KW-0963">Cytoplasm</keyword>
<keyword evidence="13" id="KW-1185">Reference proteome</keyword>
<evidence type="ECO:0000256" key="1">
    <source>
        <dbReference type="ARBA" id="ARBA00004496"/>
    </source>
</evidence>
<dbReference type="InterPro" id="IPR011006">
    <property type="entry name" value="CheY-like_superfamily"/>
</dbReference>
<evidence type="ECO:0000256" key="8">
    <source>
        <dbReference type="ARBA" id="ARBA00023163"/>
    </source>
</evidence>
<gene>
    <name evidence="12" type="ORF">DL346_13030</name>
</gene>
<evidence type="ECO:0000313" key="12">
    <source>
        <dbReference type="EMBL" id="RAP76886.1"/>
    </source>
</evidence>
<dbReference type="InterPro" id="IPR001789">
    <property type="entry name" value="Sig_transdc_resp-reg_receiver"/>
</dbReference>
<dbReference type="InterPro" id="IPR048714">
    <property type="entry name" value="DpiA-like_HTH"/>
</dbReference>
<dbReference type="GO" id="GO:0003677">
    <property type="term" value="F:DNA binding"/>
    <property type="evidence" value="ECO:0007669"/>
    <property type="project" value="UniProtKB-KW"/>
</dbReference>
<dbReference type="PANTHER" id="PTHR45526:SF1">
    <property type="entry name" value="TRANSCRIPTIONAL REGULATORY PROTEIN DCUR-RELATED"/>
    <property type="match status" value="1"/>
</dbReference>
<organism evidence="12 13">
    <name type="scientific">Paenibacillus montanisoli</name>
    <dbReference type="NCBI Taxonomy" id="2081970"/>
    <lineage>
        <taxon>Bacteria</taxon>
        <taxon>Bacillati</taxon>
        <taxon>Bacillota</taxon>
        <taxon>Bacilli</taxon>
        <taxon>Bacillales</taxon>
        <taxon>Paenibacillaceae</taxon>
        <taxon>Paenibacillus</taxon>
    </lineage>
</organism>
<dbReference type="GO" id="GO:0003700">
    <property type="term" value="F:DNA-binding transcription factor activity"/>
    <property type="evidence" value="ECO:0007669"/>
    <property type="project" value="InterPro"/>
</dbReference>
<feature type="domain" description="Response regulatory" evidence="11">
    <location>
        <begin position="5"/>
        <end position="121"/>
    </location>
</feature>
<dbReference type="GO" id="GO:0000156">
    <property type="term" value="F:phosphorelay response regulator activity"/>
    <property type="evidence" value="ECO:0007669"/>
    <property type="project" value="TreeGrafter"/>
</dbReference>
<evidence type="ECO:0000256" key="10">
    <source>
        <dbReference type="PROSITE-ProRule" id="PRU00169"/>
    </source>
</evidence>
<keyword evidence="5 9" id="KW-0805">Transcription regulation</keyword>
<keyword evidence="4 9" id="KW-0902">Two-component regulatory system</keyword>
<dbReference type="OrthoDB" id="9759232at2"/>
<accession>A0A328UA23</accession>
<evidence type="ECO:0000256" key="6">
    <source>
        <dbReference type="ARBA" id="ARBA00023125"/>
    </source>
</evidence>
<evidence type="ECO:0000259" key="11">
    <source>
        <dbReference type="PROSITE" id="PS50110"/>
    </source>
</evidence>
<feature type="modified residue" description="4-aspartylphosphate" evidence="10">
    <location>
        <position position="56"/>
    </location>
</feature>
<evidence type="ECO:0000313" key="13">
    <source>
        <dbReference type="Proteomes" id="UP000249260"/>
    </source>
</evidence>
<evidence type="ECO:0000256" key="5">
    <source>
        <dbReference type="ARBA" id="ARBA00023015"/>
    </source>
</evidence>
<keyword evidence="8 9" id="KW-0804">Transcription</keyword>
<dbReference type="Pfam" id="PF00072">
    <property type="entry name" value="Response_reg"/>
    <property type="match status" value="1"/>
</dbReference>
<dbReference type="PROSITE" id="PS50110">
    <property type="entry name" value="RESPONSE_REGULATORY"/>
    <property type="match status" value="1"/>
</dbReference>
<dbReference type="Pfam" id="PF20714">
    <property type="entry name" value="HTH_64"/>
    <property type="match status" value="1"/>
</dbReference>
<comment type="caution">
    <text evidence="12">The sequence shown here is derived from an EMBL/GenBank/DDBJ whole genome shotgun (WGS) entry which is preliminary data.</text>
</comment>
<proteinExistence type="predicted"/>
<evidence type="ECO:0000256" key="3">
    <source>
        <dbReference type="ARBA" id="ARBA00022553"/>
    </source>
</evidence>
<sequence length="240" mass="26741">MQAINVVLIEDDPMVRDIHRQFVERVAPFRVVAEASNGIEGLEMVRRHKPHLAILDIFMPKQDGLQTLQQLRAEGAGTDVIAITAANDPPTIRRVLQLGALDYIMKPFKYDRVKSALEHYLTLHRAIDAGGELTQLELDRMLKRHNHMAVPGEVGDSTKGSDTQGELPKGLQGMTLKAIRAFLLGQVKACSAEEVSEGVGLARVTARRYLEYMEKSGELALDVQYGGVGRPVNRYRMKQE</sequence>
<dbReference type="Gene3D" id="3.40.50.2300">
    <property type="match status" value="1"/>
</dbReference>
<keyword evidence="3 10" id="KW-0597">Phosphoprotein</keyword>
<dbReference type="EMBL" id="QLUW01000002">
    <property type="protein sequence ID" value="RAP76886.1"/>
    <property type="molecule type" value="Genomic_DNA"/>
</dbReference>
<evidence type="ECO:0000256" key="9">
    <source>
        <dbReference type="PIRNR" id="PIRNR006171"/>
    </source>
</evidence>
<name>A0A328UA23_9BACL</name>
<protein>
    <recommendedName>
        <fullName evidence="9">Transcriptional regulatory protein</fullName>
    </recommendedName>
</protein>
<dbReference type="PANTHER" id="PTHR45526">
    <property type="entry name" value="TRANSCRIPTIONAL REGULATORY PROTEIN DPIA"/>
    <property type="match status" value="1"/>
</dbReference>
<evidence type="ECO:0000256" key="4">
    <source>
        <dbReference type="ARBA" id="ARBA00023012"/>
    </source>
</evidence>